<dbReference type="InterPro" id="IPR043129">
    <property type="entry name" value="ATPase_NBD"/>
</dbReference>
<dbReference type="Pfam" id="PF21447">
    <property type="entry name" value="Ppx-GppA_III"/>
    <property type="match status" value="1"/>
</dbReference>
<gene>
    <name evidence="3" type="primary">ppx</name>
    <name evidence="3" type="ORF">Pan54_25890</name>
</gene>
<feature type="domain" description="Ppx/GppA phosphatase C-terminal" evidence="2">
    <location>
        <begin position="338"/>
        <end position="485"/>
    </location>
</feature>
<evidence type="ECO:0000313" key="3">
    <source>
        <dbReference type="EMBL" id="TWT61852.1"/>
    </source>
</evidence>
<proteinExistence type="predicted"/>
<dbReference type="RefSeq" id="WP_242631298.1">
    <property type="nucleotide sequence ID" value="NZ_SJPG01000001.1"/>
</dbReference>
<dbReference type="Gene3D" id="3.30.420.150">
    <property type="entry name" value="Exopolyphosphatase. Domain 2"/>
    <property type="match status" value="1"/>
</dbReference>
<organism evidence="3 4">
    <name type="scientific">Rubinisphaera italica</name>
    <dbReference type="NCBI Taxonomy" id="2527969"/>
    <lineage>
        <taxon>Bacteria</taxon>
        <taxon>Pseudomonadati</taxon>
        <taxon>Planctomycetota</taxon>
        <taxon>Planctomycetia</taxon>
        <taxon>Planctomycetales</taxon>
        <taxon>Planctomycetaceae</taxon>
        <taxon>Rubinisphaera</taxon>
    </lineage>
</organism>
<evidence type="ECO:0000313" key="4">
    <source>
        <dbReference type="Proteomes" id="UP000316095"/>
    </source>
</evidence>
<comment type="caution">
    <text evidence="3">The sequence shown here is derived from an EMBL/GenBank/DDBJ whole genome shotgun (WGS) entry which is preliminary data.</text>
</comment>
<sequence length="532" mass="59691">MSSPPAISSETSQSKKRRIAVIEIGTTSIRMAIAEGNEESRVQTLEKLVQTVAIGEDTYTVGRISRNTIETCVGVLKMYQEKLREYRLTDPQNIRVVATSAVREAENTLAFVDRVFIATGWSVNVLDVAELHRVIYQGIRVWRDQLPTLSQDRWVIAEVGGGNTEYLMLQHGEVEVANAVRLGSLRLSALLKTYDAPEGQWPVLLRKHAQRALSGTGIYAERTPAAKLLLLGGEMRLTAEKLLGVESTQEAALITLKDLESFTNRVLSMNVDELVREFHIPLPDAENLGPALVANTELAKELRVSKIHVLPATVRDGLLRELIDQDVWSDELVQQIIRSAIDVGRRFQFDESHAEHVARLSKSLFNQLAPLHGLDRRYELLLVLAALLHEIGLFIGTSAYHKHSMYLITNSELFGIGRKQLIIIGLITRYHRRTSPKSSHTGFINLERDDRVVVIKLAAILRVALALDGARNQRIHDFECTLTPKRLVITIPEISDLSMEQLAIRQIGNLFEETFGLPILLRGQPSLPMRKR</sequence>
<keyword evidence="4" id="KW-1185">Reference proteome</keyword>
<keyword evidence="3" id="KW-0378">Hydrolase</keyword>
<evidence type="ECO:0000259" key="1">
    <source>
        <dbReference type="Pfam" id="PF02541"/>
    </source>
</evidence>
<dbReference type="InterPro" id="IPR050273">
    <property type="entry name" value="GppA/Ppx_hydrolase"/>
</dbReference>
<reference evidence="3 4" key="1">
    <citation type="submission" date="2019-02" db="EMBL/GenBank/DDBJ databases">
        <title>Deep-cultivation of Planctomycetes and their phenomic and genomic characterization uncovers novel biology.</title>
        <authorList>
            <person name="Wiegand S."/>
            <person name="Jogler M."/>
            <person name="Boedeker C."/>
            <person name="Pinto D."/>
            <person name="Vollmers J."/>
            <person name="Rivas-Marin E."/>
            <person name="Kohn T."/>
            <person name="Peeters S.H."/>
            <person name="Heuer A."/>
            <person name="Rast P."/>
            <person name="Oberbeckmann S."/>
            <person name="Bunk B."/>
            <person name="Jeske O."/>
            <person name="Meyerdierks A."/>
            <person name="Storesund J.E."/>
            <person name="Kallscheuer N."/>
            <person name="Luecker S."/>
            <person name="Lage O.M."/>
            <person name="Pohl T."/>
            <person name="Merkel B.J."/>
            <person name="Hornburger P."/>
            <person name="Mueller R.-W."/>
            <person name="Bruemmer F."/>
            <person name="Labrenz M."/>
            <person name="Spormann A.M."/>
            <person name="Op Den Camp H."/>
            <person name="Overmann J."/>
            <person name="Amann R."/>
            <person name="Jetten M.S.M."/>
            <person name="Mascher T."/>
            <person name="Medema M.H."/>
            <person name="Devos D.P."/>
            <person name="Kaster A.-K."/>
            <person name="Ovreas L."/>
            <person name="Rohde M."/>
            <person name="Galperin M.Y."/>
            <person name="Jogler C."/>
        </authorList>
    </citation>
    <scope>NUCLEOTIDE SEQUENCE [LARGE SCALE GENOMIC DNA]</scope>
    <source>
        <strain evidence="3 4">Pan54</strain>
    </source>
</reference>
<dbReference type="CDD" id="cd24006">
    <property type="entry name" value="ASKHA_NBD_PPX_GppA"/>
    <property type="match status" value="1"/>
</dbReference>
<dbReference type="EMBL" id="SJPG01000001">
    <property type="protein sequence ID" value="TWT61852.1"/>
    <property type="molecule type" value="Genomic_DNA"/>
</dbReference>
<feature type="domain" description="Ppx/GppA phosphatase N-terminal" evidence="1">
    <location>
        <begin position="37"/>
        <end position="323"/>
    </location>
</feature>
<dbReference type="Pfam" id="PF02541">
    <property type="entry name" value="Ppx-GppA"/>
    <property type="match status" value="1"/>
</dbReference>
<dbReference type="Proteomes" id="UP000316095">
    <property type="component" value="Unassembled WGS sequence"/>
</dbReference>
<dbReference type="GO" id="GO:0004309">
    <property type="term" value="F:exopolyphosphatase activity"/>
    <property type="evidence" value="ECO:0007669"/>
    <property type="project" value="UniProtKB-EC"/>
</dbReference>
<dbReference type="SUPFAM" id="SSF53067">
    <property type="entry name" value="Actin-like ATPase domain"/>
    <property type="match status" value="2"/>
</dbReference>
<dbReference type="Gene3D" id="3.30.420.40">
    <property type="match status" value="1"/>
</dbReference>
<dbReference type="SUPFAM" id="SSF109604">
    <property type="entry name" value="HD-domain/PDEase-like"/>
    <property type="match status" value="1"/>
</dbReference>
<dbReference type="PANTHER" id="PTHR30005:SF0">
    <property type="entry name" value="RETROGRADE REGULATION PROTEIN 2"/>
    <property type="match status" value="1"/>
</dbReference>
<accession>A0A5C5XJ96</accession>
<name>A0A5C5XJ96_9PLAN</name>
<dbReference type="PANTHER" id="PTHR30005">
    <property type="entry name" value="EXOPOLYPHOSPHATASE"/>
    <property type="match status" value="1"/>
</dbReference>
<dbReference type="InterPro" id="IPR003695">
    <property type="entry name" value="Ppx_GppA_N"/>
</dbReference>
<dbReference type="Gene3D" id="1.10.3210.10">
    <property type="entry name" value="Hypothetical protein af1432"/>
    <property type="match status" value="1"/>
</dbReference>
<dbReference type="EC" id="3.6.1.11" evidence="3"/>
<dbReference type="AlphaFoldDB" id="A0A5C5XJ96"/>
<dbReference type="InterPro" id="IPR048950">
    <property type="entry name" value="Ppx_GppA_C"/>
</dbReference>
<evidence type="ECO:0000259" key="2">
    <source>
        <dbReference type="Pfam" id="PF21447"/>
    </source>
</evidence>
<protein>
    <submittedName>
        <fullName evidence="3">Exopolyphosphatase</fullName>
        <ecNumber evidence="3">3.6.1.11</ecNumber>
    </submittedName>
</protein>